<dbReference type="SUPFAM" id="SSF53223">
    <property type="entry name" value="Aminoacid dehydrogenase-like, N-terminal domain"/>
    <property type="match status" value="1"/>
</dbReference>
<dbReference type="PANTHER" id="PTHR42722:SF1">
    <property type="entry name" value="VALINE DEHYDROGENASE"/>
    <property type="match status" value="1"/>
</dbReference>
<dbReference type="SUPFAM" id="SSF51735">
    <property type="entry name" value="NAD(P)-binding Rossmann-fold domains"/>
    <property type="match status" value="1"/>
</dbReference>
<keyword evidence="3" id="KW-0520">NAD</keyword>
<dbReference type="AlphaFoldDB" id="X0ZPA8"/>
<evidence type="ECO:0000256" key="2">
    <source>
        <dbReference type="ARBA" id="ARBA00023002"/>
    </source>
</evidence>
<accession>X0ZPA8</accession>
<dbReference type="EMBL" id="BART01000360">
    <property type="protein sequence ID" value="GAG71249.1"/>
    <property type="molecule type" value="Genomic_DNA"/>
</dbReference>
<dbReference type="InterPro" id="IPR006097">
    <property type="entry name" value="Glu/Leu/Phe/Val/Trp_DH_dimer"/>
</dbReference>
<evidence type="ECO:0000313" key="5">
    <source>
        <dbReference type="EMBL" id="GAG71249.1"/>
    </source>
</evidence>
<dbReference type="InterPro" id="IPR006095">
    <property type="entry name" value="Glu/Leu/Phe/Val/Trp_DH"/>
</dbReference>
<dbReference type="InterPro" id="IPR006096">
    <property type="entry name" value="Glu/Leu/Phe/Val/Trp_DH_C"/>
</dbReference>
<dbReference type="GO" id="GO:0016639">
    <property type="term" value="F:oxidoreductase activity, acting on the CH-NH2 group of donors, NAD or NADP as acceptor"/>
    <property type="evidence" value="ECO:0007669"/>
    <property type="project" value="InterPro"/>
</dbReference>
<dbReference type="PRINTS" id="PR00082">
    <property type="entry name" value="GLFDHDRGNASE"/>
</dbReference>
<dbReference type="InterPro" id="IPR033524">
    <property type="entry name" value="Glu/Leu/Phe/Val_DH_AS"/>
</dbReference>
<comment type="similarity">
    <text evidence="1">Belongs to the Glu/Leu/Phe/Val dehydrogenases family.</text>
</comment>
<dbReference type="CDD" id="cd01075">
    <property type="entry name" value="NAD_bind_Leu_Phe_Val_DH"/>
    <property type="match status" value="1"/>
</dbReference>
<reference evidence="5" key="1">
    <citation type="journal article" date="2014" name="Front. Microbiol.">
        <title>High frequency of phylogenetically diverse reductive dehalogenase-homologous genes in deep subseafloor sedimentary metagenomes.</title>
        <authorList>
            <person name="Kawai M."/>
            <person name="Futagami T."/>
            <person name="Toyoda A."/>
            <person name="Takaki Y."/>
            <person name="Nishi S."/>
            <person name="Hori S."/>
            <person name="Arai W."/>
            <person name="Tsubouchi T."/>
            <person name="Morono Y."/>
            <person name="Uchiyama I."/>
            <person name="Ito T."/>
            <person name="Fujiyama A."/>
            <person name="Inagaki F."/>
            <person name="Takami H."/>
        </authorList>
    </citation>
    <scope>NUCLEOTIDE SEQUENCE</scope>
    <source>
        <strain evidence="5">Expedition CK06-06</strain>
    </source>
</reference>
<dbReference type="Pfam" id="PF00208">
    <property type="entry name" value="ELFV_dehydrog"/>
    <property type="match status" value="2"/>
</dbReference>
<dbReference type="GO" id="GO:0006520">
    <property type="term" value="P:amino acid metabolic process"/>
    <property type="evidence" value="ECO:0007669"/>
    <property type="project" value="InterPro"/>
</dbReference>
<gene>
    <name evidence="5" type="ORF">S01H4_01829</name>
</gene>
<organism evidence="5">
    <name type="scientific">marine sediment metagenome</name>
    <dbReference type="NCBI Taxonomy" id="412755"/>
    <lineage>
        <taxon>unclassified sequences</taxon>
        <taxon>metagenomes</taxon>
        <taxon>ecological metagenomes</taxon>
    </lineage>
</organism>
<comment type="caution">
    <text evidence="5">The sequence shown here is derived from an EMBL/GenBank/DDBJ whole genome shotgun (WGS) entry which is preliminary data.</text>
</comment>
<keyword evidence="2" id="KW-0560">Oxidoreductase</keyword>
<dbReference type="PANTHER" id="PTHR42722">
    <property type="entry name" value="LEUCINE DEHYDROGENASE"/>
    <property type="match status" value="1"/>
</dbReference>
<name>X0ZPA8_9ZZZZ</name>
<evidence type="ECO:0000256" key="1">
    <source>
        <dbReference type="ARBA" id="ARBA00006382"/>
    </source>
</evidence>
<evidence type="ECO:0000259" key="4">
    <source>
        <dbReference type="SMART" id="SM00839"/>
    </source>
</evidence>
<dbReference type="Gene3D" id="3.40.50.10860">
    <property type="entry name" value="Leucine Dehydrogenase, chain A, domain 1"/>
    <property type="match status" value="1"/>
</dbReference>
<feature type="domain" description="Glutamate/phenylalanine/leucine/valine/L-tryptophan dehydrogenase C-terminal" evidence="4">
    <location>
        <begin position="144"/>
        <end position="292"/>
    </location>
</feature>
<proteinExistence type="inferred from homology"/>
<sequence>MEIFEKMAQYDYEQIVFCHDPSVNLKAIIVIHDTTLGAALGGCRMRMYPTEEDAIIDCLRLGRGMTYKAAAAGLSLGGGKAVIIADPKKDKSEEFWRSYGKFVNSLNGRYITAEDMGTSVEDMEIVLQETPFVTGVSKSHGGSGDPSLFTALGTVQGIKACVEEVFGSTSLEGKKIAVQGVGNVGYHLCKFLHKEGAKLIVSGHHQDRIDMVKKEFGAKVVGEYDIYSVDCDIFSPNAVGAIINDDTIPQLKCSIIAGAANNQLAETRHGDKIHEMGILYAPDYVINAGGLI</sequence>
<dbReference type="InterPro" id="IPR046346">
    <property type="entry name" value="Aminoacid_DH-like_N_sf"/>
</dbReference>
<dbReference type="PROSITE" id="PS00074">
    <property type="entry name" value="GLFV_DEHYDROGENASE"/>
    <property type="match status" value="1"/>
</dbReference>
<dbReference type="Gene3D" id="3.40.50.720">
    <property type="entry name" value="NAD(P)-binding Rossmann-like Domain"/>
    <property type="match status" value="1"/>
</dbReference>
<protein>
    <recommendedName>
        <fullName evidence="4">Glutamate/phenylalanine/leucine/valine/L-tryptophan dehydrogenase C-terminal domain-containing protein</fullName>
    </recommendedName>
</protein>
<feature type="non-terminal residue" evidence="5">
    <location>
        <position position="292"/>
    </location>
</feature>
<dbReference type="InterPro" id="IPR036291">
    <property type="entry name" value="NAD(P)-bd_dom_sf"/>
</dbReference>
<dbReference type="FunFam" id="3.40.50.10860:FF:000010">
    <property type="entry name" value="Leucine dehydrogenase"/>
    <property type="match status" value="1"/>
</dbReference>
<dbReference type="Pfam" id="PF02812">
    <property type="entry name" value="ELFV_dehydrog_N"/>
    <property type="match status" value="1"/>
</dbReference>
<dbReference type="InterPro" id="IPR016211">
    <property type="entry name" value="Glu/Phe/Leu/Val/Trp_DH_bac/arc"/>
</dbReference>
<dbReference type="SMART" id="SM00839">
    <property type="entry name" value="ELFV_dehydrog"/>
    <property type="match status" value="1"/>
</dbReference>
<evidence type="ECO:0000256" key="3">
    <source>
        <dbReference type="ARBA" id="ARBA00023027"/>
    </source>
</evidence>